<dbReference type="InterPro" id="IPR004509">
    <property type="entry name" value="Competence_ComEA_HhH"/>
</dbReference>
<evidence type="ECO:0000256" key="1">
    <source>
        <dbReference type="SAM" id="Phobius"/>
    </source>
</evidence>
<evidence type="ECO:0000313" key="3">
    <source>
        <dbReference type="EMBL" id="HGW91956.1"/>
    </source>
</evidence>
<keyword evidence="1" id="KW-0472">Membrane</keyword>
<dbReference type="InterPro" id="IPR051675">
    <property type="entry name" value="Endo/Exo/Phosphatase_dom_1"/>
</dbReference>
<reference evidence="3" key="1">
    <citation type="journal article" date="2020" name="mSystems">
        <title>Genome- and Community-Level Interaction Insights into Carbon Utilization and Element Cycling Functions of Hydrothermarchaeota in Hydrothermal Sediment.</title>
        <authorList>
            <person name="Zhou Z."/>
            <person name="Liu Y."/>
            <person name="Xu W."/>
            <person name="Pan J."/>
            <person name="Luo Z.H."/>
            <person name="Li M."/>
        </authorList>
    </citation>
    <scope>NUCLEOTIDE SEQUENCE [LARGE SCALE GENOMIC DNA]</scope>
    <source>
        <strain evidence="3">SpSt-780</strain>
    </source>
</reference>
<dbReference type="NCBIfam" id="TIGR00426">
    <property type="entry name" value="competence protein ComEA helix-hairpin-helix repeat region"/>
    <property type="match status" value="1"/>
</dbReference>
<dbReference type="GO" id="GO:0006281">
    <property type="term" value="P:DNA repair"/>
    <property type="evidence" value="ECO:0007669"/>
    <property type="project" value="InterPro"/>
</dbReference>
<name>A0A7C4U7D9_UNCW3</name>
<comment type="caution">
    <text evidence="3">The sequence shown here is derived from an EMBL/GenBank/DDBJ whole genome shotgun (WGS) entry which is preliminary data.</text>
</comment>
<dbReference type="SMART" id="SM00278">
    <property type="entry name" value="HhH1"/>
    <property type="match status" value="2"/>
</dbReference>
<dbReference type="SUPFAM" id="SSF47781">
    <property type="entry name" value="RuvA domain 2-like"/>
    <property type="match status" value="1"/>
</dbReference>
<accession>A0A7C4U7D9</accession>
<proteinExistence type="predicted"/>
<protein>
    <submittedName>
        <fullName evidence="3">Helix-hairpin-helix domain-containing protein</fullName>
    </submittedName>
</protein>
<keyword evidence="1" id="KW-0812">Transmembrane</keyword>
<feature type="domain" description="Helix-hairpin-helix DNA-binding motif class 1" evidence="2">
    <location>
        <begin position="101"/>
        <end position="120"/>
    </location>
</feature>
<dbReference type="InterPro" id="IPR003583">
    <property type="entry name" value="Hlx-hairpin-Hlx_DNA-bd_motif"/>
</dbReference>
<gene>
    <name evidence="3" type="ORF">ENV67_05380</name>
</gene>
<dbReference type="Gene3D" id="1.10.150.280">
    <property type="entry name" value="AF1531-like domain"/>
    <property type="match status" value="1"/>
</dbReference>
<feature type="domain" description="Helix-hairpin-helix DNA-binding motif class 1" evidence="2">
    <location>
        <begin position="71"/>
        <end position="90"/>
    </location>
</feature>
<evidence type="ECO:0000259" key="2">
    <source>
        <dbReference type="SMART" id="SM00278"/>
    </source>
</evidence>
<dbReference type="EMBL" id="DTHG01000067">
    <property type="protein sequence ID" value="HGW91956.1"/>
    <property type="molecule type" value="Genomic_DNA"/>
</dbReference>
<dbReference type="PANTHER" id="PTHR21180:SF32">
    <property type="entry name" value="ENDONUCLEASE_EXONUCLEASE_PHOSPHATASE FAMILY DOMAIN-CONTAINING PROTEIN 1"/>
    <property type="match status" value="1"/>
</dbReference>
<dbReference type="PANTHER" id="PTHR21180">
    <property type="entry name" value="ENDONUCLEASE/EXONUCLEASE/PHOSPHATASE FAMILY DOMAIN-CONTAINING PROTEIN 1"/>
    <property type="match status" value="1"/>
</dbReference>
<dbReference type="AlphaFoldDB" id="A0A7C4U7D9"/>
<dbReference type="GO" id="GO:0003677">
    <property type="term" value="F:DNA binding"/>
    <property type="evidence" value="ECO:0007669"/>
    <property type="project" value="InterPro"/>
</dbReference>
<sequence length="124" mass="14445">MILKNTGGYLQVLNLNNFFTQDERRILYFIVFIILLSAGVRSVVPREEFEDIEEEEKIDIFPLDLNKATIDQLILVPGIGIKTAEKIIEYREKIGGFKNIEDLKNIKGIGDKKIEKWKEYLKIE</sequence>
<dbReference type="Pfam" id="PF12836">
    <property type="entry name" value="HHH_3"/>
    <property type="match status" value="1"/>
</dbReference>
<feature type="transmembrane region" description="Helical" evidence="1">
    <location>
        <begin position="26"/>
        <end position="44"/>
    </location>
</feature>
<keyword evidence="1" id="KW-1133">Transmembrane helix</keyword>
<dbReference type="InterPro" id="IPR010994">
    <property type="entry name" value="RuvA_2-like"/>
</dbReference>
<organism evidence="3">
    <name type="scientific">candidate division WOR-3 bacterium</name>
    <dbReference type="NCBI Taxonomy" id="2052148"/>
    <lineage>
        <taxon>Bacteria</taxon>
        <taxon>Bacteria division WOR-3</taxon>
    </lineage>
</organism>